<gene>
    <name evidence="3" type="ORF">GXW78_00790</name>
</gene>
<dbReference type="EMBL" id="JAAEDI010000001">
    <property type="protein sequence ID" value="MBR0648184.1"/>
    <property type="molecule type" value="Genomic_DNA"/>
</dbReference>
<keyword evidence="1" id="KW-0732">Signal</keyword>
<comment type="caution">
    <text evidence="3">The sequence shown here is derived from an EMBL/GenBank/DDBJ whole genome shotgun (WGS) entry which is preliminary data.</text>
</comment>
<dbReference type="Proteomes" id="UP000698752">
    <property type="component" value="Unassembled WGS sequence"/>
</dbReference>
<reference evidence="4" key="1">
    <citation type="journal article" date="2021" name="Syst. Appl. Microbiol.">
        <title>Roseomonas hellenica sp. nov., isolated from roots of wild-growing Alkanna tinctoria.</title>
        <authorList>
            <person name="Rat A."/>
            <person name="Naranjo H.D."/>
            <person name="Lebbe L."/>
            <person name="Cnockaert M."/>
            <person name="Krigas N."/>
            <person name="Grigoriadou K."/>
            <person name="Maloupa E."/>
            <person name="Willems A."/>
        </authorList>
    </citation>
    <scope>NUCLEOTIDE SEQUENCE [LARGE SCALE GENOMIC DNA]</scope>
    <source>
        <strain evidence="4">LMG 31159</strain>
    </source>
</reference>
<name>A0ABS5EAY3_9PROT</name>
<dbReference type="SUPFAM" id="SSF54001">
    <property type="entry name" value="Cysteine proteinases"/>
    <property type="match status" value="1"/>
</dbReference>
<organism evidence="3 4">
    <name type="scientific">Neoroseomonas terrae</name>
    <dbReference type="NCBI Taxonomy" id="424799"/>
    <lineage>
        <taxon>Bacteria</taxon>
        <taxon>Pseudomonadati</taxon>
        <taxon>Pseudomonadota</taxon>
        <taxon>Alphaproteobacteria</taxon>
        <taxon>Acetobacterales</taxon>
        <taxon>Acetobacteraceae</taxon>
        <taxon>Neoroseomonas</taxon>
    </lineage>
</organism>
<protein>
    <submittedName>
        <fullName evidence="3">CHAP domain-containing protein</fullName>
    </submittedName>
</protein>
<dbReference type="InterPro" id="IPR038765">
    <property type="entry name" value="Papain-like_cys_pep_sf"/>
</dbReference>
<feature type="domain" description="Peptidase C51" evidence="2">
    <location>
        <begin position="14"/>
        <end position="140"/>
    </location>
</feature>
<dbReference type="PROSITE" id="PS51257">
    <property type="entry name" value="PROKAR_LIPOPROTEIN"/>
    <property type="match status" value="1"/>
</dbReference>
<evidence type="ECO:0000313" key="3">
    <source>
        <dbReference type="EMBL" id="MBR0648184.1"/>
    </source>
</evidence>
<dbReference type="Gene3D" id="3.90.1720.10">
    <property type="entry name" value="endopeptidase domain like (from Nostoc punctiforme)"/>
    <property type="match status" value="1"/>
</dbReference>
<feature type="chain" id="PRO_5047526914" evidence="1">
    <location>
        <begin position="19"/>
        <end position="170"/>
    </location>
</feature>
<feature type="signal peptide" evidence="1">
    <location>
        <begin position="1"/>
        <end position="18"/>
    </location>
</feature>
<dbReference type="Pfam" id="PF05257">
    <property type="entry name" value="CHAP"/>
    <property type="match status" value="1"/>
</dbReference>
<evidence type="ECO:0000259" key="2">
    <source>
        <dbReference type="PROSITE" id="PS50911"/>
    </source>
</evidence>
<dbReference type="InterPro" id="IPR007921">
    <property type="entry name" value="CHAP_dom"/>
</dbReference>
<sequence>MVLRMVAMLAALALGACGSTRGTAPGGAVPGYSGGNVSCVPYARARSGIDLSGDAWQWWDAAAQSGRYDRSPRPRAGSVLVFMRTQRNRTGHLSVVTRVVSAREIRVDHANWASGGNRGRVARDQPVVDVSPDNDWSLVRVWYPPVSGLGRSNYPTFGFIHGGRLMAAAH</sequence>
<evidence type="ECO:0000256" key="1">
    <source>
        <dbReference type="SAM" id="SignalP"/>
    </source>
</evidence>
<keyword evidence="4" id="KW-1185">Reference proteome</keyword>
<proteinExistence type="predicted"/>
<dbReference type="PROSITE" id="PS50911">
    <property type="entry name" value="CHAP"/>
    <property type="match status" value="1"/>
</dbReference>
<accession>A0ABS5EAY3</accession>
<evidence type="ECO:0000313" key="4">
    <source>
        <dbReference type="Proteomes" id="UP000698752"/>
    </source>
</evidence>